<dbReference type="AlphaFoldDB" id="A0A501PGF5"/>
<evidence type="ECO:0008006" key="4">
    <source>
        <dbReference type="Google" id="ProtNLM"/>
    </source>
</evidence>
<feature type="transmembrane region" description="Helical" evidence="1">
    <location>
        <begin position="111"/>
        <end position="137"/>
    </location>
</feature>
<comment type="caution">
    <text evidence="2">The sequence shown here is derived from an EMBL/GenBank/DDBJ whole genome shotgun (WGS) entry which is preliminary data.</text>
</comment>
<evidence type="ECO:0000313" key="3">
    <source>
        <dbReference type="Proteomes" id="UP000319148"/>
    </source>
</evidence>
<dbReference type="RefSeq" id="WP_139941311.1">
    <property type="nucleotide sequence ID" value="NZ_JBHSYP010000002.1"/>
</dbReference>
<sequence>MTGSEQQGKTILEAVGVFNDVRSLQAAIDDLQEHGFMQQELSVLAGDKAIEEKLGHIYQRVEEAEDDPEAPRKVFVPLENIGDAEGALLGTPLYIAATSATAITVASGGTILAAIFAAAAAGAVGAAIGSILAGLVAKNYADEIQEHLDHGGFLLWVNLRTPELAEKAREIMGRHSAHDVHMHKIPLAG</sequence>
<proteinExistence type="predicted"/>
<gene>
    <name evidence="2" type="ORF">FIV46_12725</name>
</gene>
<name>A0A501PGF5_9PROT</name>
<keyword evidence="1" id="KW-1133">Transmembrane helix</keyword>
<evidence type="ECO:0000313" key="2">
    <source>
        <dbReference type="EMBL" id="TPD59092.1"/>
    </source>
</evidence>
<dbReference type="EMBL" id="VFIY01000015">
    <property type="protein sequence ID" value="TPD59092.1"/>
    <property type="molecule type" value="Genomic_DNA"/>
</dbReference>
<evidence type="ECO:0000256" key="1">
    <source>
        <dbReference type="SAM" id="Phobius"/>
    </source>
</evidence>
<keyword evidence="3" id="KW-1185">Reference proteome</keyword>
<accession>A0A501PGF5</accession>
<protein>
    <recommendedName>
        <fullName evidence="4">General stress protein 17M-like domain-containing protein</fullName>
    </recommendedName>
</protein>
<organism evidence="2 3">
    <name type="scientific">Emcibacter nanhaiensis</name>
    <dbReference type="NCBI Taxonomy" id="1505037"/>
    <lineage>
        <taxon>Bacteria</taxon>
        <taxon>Pseudomonadati</taxon>
        <taxon>Pseudomonadota</taxon>
        <taxon>Alphaproteobacteria</taxon>
        <taxon>Emcibacterales</taxon>
        <taxon>Emcibacteraceae</taxon>
        <taxon>Emcibacter</taxon>
    </lineage>
</organism>
<keyword evidence="1" id="KW-0812">Transmembrane</keyword>
<dbReference type="OrthoDB" id="7743649at2"/>
<reference evidence="3" key="1">
    <citation type="submission" date="2019-06" db="EMBL/GenBank/DDBJ databases">
        <title>The complete genome of Emcibacter congregatus ZYLT.</title>
        <authorList>
            <person name="Zhao Z."/>
        </authorList>
    </citation>
    <scope>NUCLEOTIDE SEQUENCE [LARGE SCALE GENOMIC DNA]</scope>
    <source>
        <strain evidence="3">MCCC 1A06723</strain>
    </source>
</reference>
<keyword evidence="1" id="KW-0472">Membrane</keyword>
<dbReference type="Proteomes" id="UP000319148">
    <property type="component" value="Unassembled WGS sequence"/>
</dbReference>